<dbReference type="AlphaFoldDB" id="A0AAV5T5M9"/>
<name>A0AAV5T5M9_9BILA</name>
<evidence type="ECO:0000313" key="3">
    <source>
        <dbReference type="EMBL" id="GMS90826.1"/>
    </source>
</evidence>
<feature type="domain" description="CWH43-like N-terminal" evidence="2">
    <location>
        <begin position="17"/>
        <end position="233"/>
    </location>
</feature>
<evidence type="ECO:0000256" key="1">
    <source>
        <dbReference type="SAM" id="Phobius"/>
    </source>
</evidence>
<feature type="transmembrane region" description="Helical" evidence="1">
    <location>
        <begin position="12"/>
        <end position="36"/>
    </location>
</feature>
<keyword evidence="1" id="KW-0472">Membrane</keyword>
<reference evidence="3" key="1">
    <citation type="submission" date="2023-10" db="EMBL/GenBank/DDBJ databases">
        <title>Genome assembly of Pristionchus species.</title>
        <authorList>
            <person name="Yoshida K."/>
            <person name="Sommer R.J."/>
        </authorList>
    </citation>
    <scope>NUCLEOTIDE SEQUENCE</scope>
    <source>
        <strain evidence="3">RS0144</strain>
    </source>
</reference>
<feature type="transmembrane region" description="Helical" evidence="1">
    <location>
        <begin position="131"/>
        <end position="157"/>
    </location>
</feature>
<dbReference type="InterPro" id="IPR019402">
    <property type="entry name" value="CWH43_N"/>
</dbReference>
<feature type="transmembrane region" description="Helical" evidence="1">
    <location>
        <begin position="178"/>
        <end position="198"/>
    </location>
</feature>
<gene>
    <name evidence="3" type="ORF">PENTCL1PPCAC_13001</name>
</gene>
<feature type="non-terminal residue" evidence="3">
    <location>
        <position position="1"/>
    </location>
</feature>
<keyword evidence="4" id="KW-1185">Reference proteome</keyword>
<dbReference type="PANTHER" id="PTHR12892:SF15">
    <property type="entry name" value="POST-GPI ATTACHMENT TO PROTEINS FACTOR 2-LIKE"/>
    <property type="match status" value="1"/>
</dbReference>
<dbReference type="GO" id="GO:0006506">
    <property type="term" value="P:GPI anchor biosynthetic process"/>
    <property type="evidence" value="ECO:0007669"/>
    <property type="project" value="TreeGrafter"/>
</dbReference>
<dbReference type="PANTHER" id="PTHR12892">
    <property type="entry name" value="FGF RECEPTOR ACTIVATING PROTEIN 1"/>
    <property type="match status" value="1"/>
</dbReference>
<protein>
    <recommendedName>
        <fullName evidence="2">CWH43-like N-terminal domain-containing protein</fullName>
    </recommendedName>
</protein>
<evidence type="ECO:0000259" key="2">
    <source>
        <dbReference type="Pfam" id="PF10277"/>
    </source>
</evidence>
<feature type="transmembrane region" description="Helical" evidence="1">
    <location>
        <begin position="106"/>
        <end position="125"/>
    </location>
</feature>
<accession>A0AAV5T5M9</accession>
<comment type="caution">
    <text evidence="3">The sequence shown here is derived from an EMBL/GenBank/DDBJ whole genome shotgun (WGS) entry which is preliminary data.</text>
</comment>
<feature type="transmembrane region" description="Helical" evidence="1">
    <location>
        <begin position="204"/>
        <end position="230"/>
    </location>
</feature>
<evidence type="ECO:0000313" key="4">
    <source>
        <dbReference type="Proteomes" id="UP001432027"/>
    </source>
</evidence>
<keyword evidence="1" id="KW-1133">Transmembrane helix</keyword>
<dbReference type="GO" id="GO:0000139">
    <property type="term" value="C:Golgi membrane"/>
    <property type="evidence" value="ECO:0007669"/>
    <property type="project" value="InterPro"/>
</dbReference>
<keyword evidence="1" id="KW-0812">Transmembrane</keyword>
<dbReference type="InterPro" id="IPR039545">
    <property type="entry name" value="PGAP2"/>
</dbReference>
<dbReference type="Pfam" id="PF10277">
    <property type="entry name" value="Frag1"/>
    <property type="match status" value="1"/>
</dbReference>
<feature type="transmembrane region" description="Helical" evidence="1">
    <location>
        <begin position="76"/>
        <end position="94"/>
    </location>
</feature>
<sequence length="264" mass="30342">TDRGRQSQFLPIRVLGFIAICIPTITVYLCIISTFFTHSDKIDYSLNRSYRNCPQIKSILAPVSYSIASWEPQRQLWALIVIVCLPARVVLMMMIPRVWWESSWRFGFYASSSLEMIGLVLLSLFHDQSKIYYYLHFASFGWWWMATLCVMAIVVYMQQATGLIDNDPCIYRLWLVKIAIFCAFVLGSCTISLSYPLASTFCSLIAFTIFCLGEYTLIALNAVFWALLIFEFSREFEGFQVLPVRAIRKMTSDTKPEISVVALP</sequence>
<proteinExistence type="predicted"/>
<organism evidence="3 4">
    <name type="scientific">Pristionchus entomophagus</name>
    <dbReference type="NCBI Taxonomy" id="358040"/>
    <lineage>
        <taxon>Eukaryota</taxon>
        <taxon>Metazoa</taxon>
        <taxon>Ecdysozoa</taxon>
        <taxon>Nematoda</taxon>
        <taxon>Chromadorea</taxon>
        <taxon>Rhabditida</taxon>
        <taxon>Rhabditina</taxon>
        <taxon>Diplogasteromorpha</taxon>
        <taxon>Diplogasteroidea</taxon>
        <taxon>Neodiplogasteridae</taxon>
        <taxon>Pristionchus</taxon>
    </lineage>
</organism>
<dbReference type="EMBL" id="BTSX01000003">
    <property type="protein sequence ID" value="GMS90826.1"/>
    <property type="molecule type" value="Genomic_DNA"/>
</dbReference>
<dbReference type="GO" id="GO:0005789">
    <property type="term" value="C:endoplasmic reticulum membrane"/>
    <property type="evidence" value="ECO:0007669"/>
    <property type="project" value="TreeGrafter"/>
</dbReference>
<dbReference type="Proteomes" id="UP001432027">
    <property type="component" value="Unassembled WGS sequence"/>
</dbReference>